<dbReference type="AlphaFoldDB" id="A0A0W0FVK8"/>
<gene>
    <name evidence="2" type="ORF">WG66_7130</name>
</gene>
<protein>
    <submittedName>
        <fullName evidence="2">Uncharacterized protein</fullName>
    </submittedName>
</protein>
<comment type="caution">
    <text evidence="2">The sequence shown here is derived from an EMBL/GenBank/DDBJ whole genome shotgun (WGS) entry which is preliminary data.</text>
</comment>
<evidence type="ECO:0000313" key="2">
    <source>
        <dbReference type="EMBL" id="KTB40278.1"/>
    </source>
</evidence>
<accession>A0A0W0FVK8</accession>
<sequence>MPLEYCSKWQSPTGAYDPVRRLDITQQAALQGHPVGSSVVITGPQQGTSKTASQRLIW</sequence>
<proteinExistence type="predicted"/>
<evidence type="ECO:0000313" key="3">
    <source>
        <dbReference type="Proteomes" id="UP000054988"/>
    </source>
</evidence>
<evidence type="ECO:0000256" key="1">
    <source>
        <dbReference type="SAM" id="MobiDB-lite"/>
    </source>
</evidence>
<dbReference type="Proteomes" id="UP000054988">
    <property type="component" value="Unassembled WGS sequence"/>
</dbReference>
<feature type="compositionally biased region" description="Polar residues" evidence="1">
    <location>
        <begin position="39"/>
        <end position="58"/>
    </location>
</feature>
<dbReference type="EMBL" id="LATX01001592">
    <property type="protein sequence ID" value="KTB40278.1"/>
    <property type="molecule type" value="Genomic_DNA"/>
</dbReference>
<name>A0A0W0FVK8_MONRR</name>
<organism evidence="2 3">
    <name type="scientific">Moniliophthora roreri</name>
    <name type="common">Frosty pod rot fungus</name>
    <name type="synonym">Monilia roreri</name>
    <dbReference type="NCBI Taxonomy" id="221103"/>
    <lineage>
        <taxon>Eukaryota</taxon>
        <taxon>Fungi</taxon>
        <taxon>Dikarya</taxon>
        <taxon>Basidiomycota</taxon>
        <taxon>Agaricomycotina</taxon>
        <taxon>Agaricomycetes</taxon>
        <taxon>Agaricomycetidae</taxon>
        <taxon>Agaricales</taxon>
        <taxon>Marasmiineae</taxon>
        <taxon>Marasmiaceae</taxon>
        <taxon>Moniliophthora</taxon>
    </lineage>
</organism>
<feature type="region of interest" description="Disordered" evidence="1">
    <location>
        <begin position="35"/>
        <end position="58"/>
    </location>
</feature>
<reference evidence="2 3" key="1">
    <citation type="submission" date="2015-12" db="EMBL/GenBank/DDBJ databases">
        <title>Draft genome sequence of Moniliophthora roreri, the causal agent of frosty pod rot of cacao.</title>
        <authorList>
            <person name="Aime M.C."/>
            <person name="Diaz-Valderrama J.R."/>
            <person name="Kijpornyongpan T."/>
            <person name="Phillips-Mora W."/>
        </authorList>
    </citation>
    <scope>NUCLEOTIDE SEQUENCE [LARGE SCALE GENOMIC DNA]</scope>
    <source>
        <strain evidence="2 3">MCA 2952</strain>
    </source>
</reference>